<evidence type="ECO:0000313" key="2">
    <source>
        <dbReference type="EMBL" id="KAF7362789.1"/>
    </source>
</evidence>
<sequence length="759" mass="84045">MPCGSSVCGLAFPVPSLRLLWSSGPGISSRAQSSVQHPSFVPESLHISTLDSRNSGCMQQSRSSPLLLHISLVLFFAGLVAFLHPINTVLTVMAAALLGTISITYMCLTVLPMFSSDSPYRTPLSNVIWGFFYRFCAPLCLGGCRCQDEETAILGEFVPRRGIPTMTETMMHDAVEKSQKRDDRDGRAMVWTIRSLTDANELDPFVEALPDLIWSPGGRRRVYDNMINLLLQTRDIQLVSRIEGLLCGPGSDLPPHHFDRHACCAKALWAIACFSITTQKSFQTFDHKILASQMKTAMPGLKSCLTSAHALVRCSDFCSLSRVVHDAVQALKNLGNTSSTPDFRTLLKTVERRAKDLAFTEFSVVITHLFSLDPSDASMVQQSCDALKSCNDIAYDILIDYLLSSVTQRDVPYEFEATCALIHGSGPAPSILAQIKLRNTFVRIIDDHHPTIFSHPTIHPLDMAIDTILYLLEENPECLDADFMRALVLYVGNRNRTKQIIRRMFRSCSPKVIGSLLTKSLAHCHQSLTEKILWAIWVSSCHTTVAETIAIFGEEALNAVSTGRQYFLSACTVAVLKSHIYFSTTGPEQFKQCPSTTVLRCDGGLFGIMVEFMECRGAFPVPDNFAGVEAATFGLLMADSRPREDVSHSLQARFADSFWSIVSNESRDSHMDLIKEIIKWMISWPAGSPATQIFDNPNARETIRKTLTIFVDTQSNKQFEPKDFIPTVDRLITELASHAPPAETGAPAFAGSIDHNVPM</sequence>
<dbReference type="SUPFAM" id="SSF48371">
    <property type="entry name" value="ARM repeat"/>
    <property type="match status" value="1"/>
</dbReference>
<feature type="transmembrane region" description="Helical" evidence="1">
    <location>
        <begin position="66"/>
        <end position="86"/>
    </location>
</feature>
<accession>A0A8H6YPG9</accession>
<keyword evidence="1" id="KW-1133">Transmembrane helix</keyword>
<dbReference type="InterPro" id="IPR016024">
    <property type="entry name" value="ARM-type_fold"/>
</dbReference>
<gene>
    <name evidence="2" type="ORF">MVEN_00628600</name>
</gene>
<comment type="caution">
    <text evidence="2">The sequence shown here is derived from an EMBL/GenBank/DDBJ whole genome shotgun (WGS) entry which is preliminary data.</text>
</comment>
<evidence type="ECO:0000256" key="1">
    <source>
        <dbReference type="SAM" id="Phobius"/>
    </source>
</evidence>
<organism evidence="2 3">
    <name type="scientific">Mycena venus</name>
    <dbReference type="NCBI Taxonomy" id="2733690"/>
    <lineage>
        <taxon>Eukaryota</taxon>
        <taxon>Fungi</taxon>
        <taxon>Dikarya</taxon>
        <taxon>Basidiomycota</taxon>
        <taxon>Agaricomycotina</taxon>
        <taxon>Agaricomycetes</taxon>
        <taxon>Agaricomycetidae</taxon>
        <taxon>Agaricales</taxon>
        <taxon>Marasmiineae</taxon>
        <taxon>Mycenaceae</taxon>
        <taxon>Mycena</taxon>
    </lineage>
</organism>
<protein>
    <submittedName>
        <fullName evidence="2">Uncharacterized protein</fullName>
    </submittedName>
</protein>
<keyword evidence="1" id="KW-0812">Transmembrane</keyword>
<evidence type="ECO:0000313" key="3">
    <source>
        <dbReference type="Proteomes" id="UP000620124"/>
    </source>
</evidence>
<dbReference type="AlphaFoldDB" id="A0A8H6YPG9"/>
<name>A0A8H6YPG9_9AGAR</name>
<dbReference type="EMBL" id="JACAZI010000004">
    <property type="protein sequence ID" value="KAF7362789.1"/>
    <property type="molecule type" value="Genomic_DNA"/>
</dbReference>
<reference evidence="2" key="1">
    <citation type="submission" date="2020-05" db="EMBL/GenBank/DDBJ databases">
        <title>Mycena genomes resolve the evolution of fungal bioluminescence.</title>
        <authorList>
            <person name="Tsai I.J."/>
        </authorList>
    </citation>
    <scope>NUCLEOTIDE SEQUENCE</scope>
    <source>
        <strain evidence="2">CCC161011</strain>
    </source>
</reference>
<dbReference type="OrthoDB" id="3221808at2759"/>
<proteinExistence type="predicted"/>
<keyword evidence="1" id="KW-0472">Membrane</keyword>
<dbReference type="Proteomes" id="UP000620124">
    <property type="component" value="Unassembled WGS sequence"/>
</dbReference>
<feature type="transmembrane region" description="Helical" evidence="1">
    <location>
        <begin position="92"/>
        <end position="114"/>
    </location>
</feature>
<keyword evidence="3" id="KW-1185">Reference proteome</keyword>